<accession>A0A9N7Z7Y7</accession>
<organism evidence="2 3">
    <name type="scientific">Pleuronectes platessa</name>
    <name type="common">European plaice</name>
    <dbReference type="NCBI Taxonomy" id="8262"/>
    <lineage>
        <taxon>Eukaryota</taxon>
        <taxon>Metazoa</taxon>
        <taxon>Chordata</taxon>
        <taxon>Craniata</taxon>
        <taxon>Vertebrata</taxon>
        <taxon>Euteleostomi</taxon>
        <taxon>Actinopterygii</taxon>
        <taxon>Neopterygii</taxon>
        <taxon>Teleostei</taxon>
        <taxon>Neoteleostei</taxon>
        <taxon>Acanthomorphata</taxon>
        <taxon>Carangaria</taxon>
        <taxon>Pleuronectiformes</taxon>
        <taxon>Pleuronectoidei</taxon>
        <taxon>Pleuronectidae</taxon>
        <taxon>Pleuronectes</taxon>
    </lineage>
</organism>
<dbReference type="EMBL" id="CADEAL010004158">
    <property type="protein sequence ID" value="CAB1453137.1"/>
    <property type="molecule type" value="Genomic_DNA"/>
</dbReference>
<sequence length="121" mass="13374">MIIHQDWASVAEHAQGSLITPAVMDENKRSGEGKEKERRQEFHRATTKSTVKSSPLHHPQPARLRQPLNLLSVRIARSSPLPWEGAGSSIVNPTDRILLAFFLPCCRGVAGLLSRLTESSL</sequence>
<feature type="region of interest" description="Disordered" evidence="1">
    <location>
        <begin position="18"/>
        <end position="63"/>
    </location>
</feature>
<dbReference type="Proteomes" id="UP001153269">
    <property type="component" value="Unassembled WGS sequence"/>
</dbReference>
<proteinExistence type="predicted"/>
<keyword evidence="3" id="KW-1185">Reference proteome</keyword>
<evidence type="ECO:0000256" key="1">
    <source>
        <dbReference type="SAM" id="MobiDB-lite"/>
    </source>
</evidence>
<dbReference type="AlphaFoldDB" id="A0A9N7Z7Y7"/>
<evidence type="ECO:0000313" key="2">
    <source>
        <dbReference type="EMBL" id="CAB1453137.1"/>
    </source>
</evidence>
<feature type="compositionally biased region" description="Basic and acidic residues" evidence="1">
    <location>
        <begin position="25"/>
        <end position="44"/>
    </location>
</feature>
<evidence type="ECO:0000313" key="3">
    <source>
        <dbReference type="Proteomes" id="UP001153269"/>
    </source>
</evidence>
<reference evidence="2" key="1">
    <citation type="submission" date="2020-03" db="EMBL/GenBank/DDBJ databases">
        <authorList>
            <person name="Weist P."/>
        </authorList>
    </citation>
    <scope>NUCLEOTIDE SEQUENCE</scope>
</reference>
<protein>
    <submittedName>
        <fullName evidence="2">Uncharacterized protein</fullName>
    </submittedName>
</protein>
<name>A0A9N7Z7Y7_PLEPL</name>
<gene>
    <name evidence="2" type="ORF">PLEPLA_LOCUS40887</name>
</gene>
<comment type="caution">
    <text evidence="2">The sequence shown here is derived from an EMBL/GenBank/DDBJ whole genome shotgun (WGS) entry which is preliminary data.</text>
</comment>